<keyword evidence="2" id="KW-1185">Reference proteome</keyword>
<evidence type="ECO:0000313" key="1">
    <source>
        <dbReference type="EMBL" id="VDO26131.1"/>
    </source>
</evidence>
<evidence type="ECO:0000313" key="2">
    <source>
        <dbReference type="Proteomes" id="UP000268014"/>
    </source>
</evidence>
<dbReference type="EMBL" id="UZAF01016344">
    <property type="protein sequence ID" value="VDO26131.1"/>
    <property type="molecule type" value="Genomic_DNA"/>
</dbReference>
<reference evidence="3" key="1">
    <citation type="submission" date="2017-02" db="UniProtKB">
        <authorList>
            <consortium name="WormBaseParasite"/>
        </authorList>
    </citation>
    <scope>IDENTIFICATION</scope>
</reference>
<protein>
    <submittedName>
        <fullName evidence="3">ABC transporter ATP-binding protein</fullName>
    </submittedName>
</protein>
<proteinExistence type="predicted"/>
<accession>A0A0N4W637</accession>
<reference evidence="1 2" key="2">
    <citation type="submission" date="2018-11" db="EMBL/GenBank/DDBJ databases">
        <authorList>
            <consortium name="Pathogen Informatics"/>
        </authorList>
    </citation>
    <scope>NUCLEOTIDE SEQUENCE [LARGE SCALE GENOMIC DNA]</scope>
    <source>
        <strain evidence="1 2">MHpl1</strain>
    </source>
</reference>
<evidence type="ECO:0000313" key="3">
    <source>
        <dbReference type="WBParaSite" id="HPLM_0000548201-mRNA-1"/>
    </source>
</evidence>
<dbReference type="AlphaFoldDB" id="A0A0N4W637"/>
<dbReference type="Proteomes" id="UP000268014">
    <property type="component" value="Unassembled WGS sequence"/>
</dbReference>
<sequence length="71" mass="7978">MRAAGDRGGWARMLLQIGEGRYLKDENDFIELPSALYSQEDFIREVFGETIAVDDIVELADKTILAPKTSM</sequence>
<dbReference type="WBParaSite" id="HPLM_0000548201-mRNA-1">
    <property type="protein sequence ID" value="HPLM_0000548201-mRNA-1"/>
    <property type="gene ID" value="HPLM_0000548201"/>
</dbReference>
<gene>
    <name evidence="1" type="ORF">HPLM_LOCUS5474</name>
</gene>
<organism evidence="3">
    <name type="scientific">Haemonchus placei</name>
    <name type="common">Barber's pole worm</name>
    <dbReference type="NCBI Taxonomy" id="6290"/>
    <lineage>
        <taxon>Eukaryota</taxon>
        <taxon>Metazoa</taxon>
        <taxon>Ecdysozoa</taxon>
        <taxon>Nematoda</taxon>
        <taxon>Chromadorea</taxon>
        <taxon>Rhabditida</taxon>
        <taxon>Rhabditina</taxon>
        <taxon>Rhabditomorpha</taxon>
        <taxon>Strongyloidea</taxon>
        <taxon>Trichostrongylidae</taxon>
        <taxon>Haemonchus</taxon>
    </lineage>
</organism>
<name>A0A0N4W637_HAEPC</name>